<evidence type="ECO:0000256" key="1">
    <source>
        <dbReference type="SAM" id="MobiDB-lite"/>
    </source>
</evidence>
<feature type="non-terminal residue" evidence="2">
    <location>
        <position position="117"/>
    </location>
</feature>
<sequence length="117" mass="11322">RRQLPQPDVGRPRSCARPDPRGGAAIGRCALAQEQRLGAVECGAAQAAAGPVGFAWAALGGGGDGGCAGCGWIGGAADAGQKTEGDGYGGWIGCYGGGGGGSSSSGGRVWFRSAARV</sequence>
<dbReference type="Proteomes" id="UP001176521">
    <property type="component" value="Unassembled WGS sequence"/>
</dbReference>
<keyword evidence="3" id="KW-1185">Reference proteome</keyword>
<protein>
    <submittedName>
        <fullName evidence="2">Uncharacterized protein</fullName>
    </submittedName>
</protein>
<reference evidence="2" key="1">
    <citation type="journal article" date="2023" name="PhytoFront">
        <title>Draft Genome Resources of Seven Strains of Tilletia horrida, Causal Agent of Kernel Smut of Rice.</title>
        <authorList>
            <person name="Khanal S."/>
            <person name="Antony Babu S."/>
            <person name="Zhou X.G."/>
        </authorList>
    </citation>
    <scope>NUCLEOTIDE SEQUENCE</scope>
    <source>
        <strain evidence="2">TX3</strain>
    </source>
</reference>
<dbReference type="AlphaFoldDB" id="A0AAN6G4E6"/>
<organism evidence="2 3">
    <name type="scientific">Tilletia horrida</name>
    <dbReference type="NCBI Taxonomy" id="155126"/>
    <lineage>
        <taxon>Eukaryota</taxon>
        <taxon>Fungi</taxon>
        <taxon>Dikarya</taxon>
        <taxon>Basidiomycota</taxon>
        <taxon>Ustilaginomycotina</taxon>
        <taxon>Exobasidiomycetes</taxon>
        <taxon>Tilletiales</taxon>
        <taxon>Tilletiaceae</taxon>
        <taxon>Tilletia</taxon>
    </lineage>
</organism>
<gene>
    <name evidence="2" type="ORF">OC842_007991</name>
</gene>
<evidence type="ECO:0000313" key="2">
    <source>
        <dbReference type="EMBL" id="KAK0517814.1"/>
    </source>
</evidence>
<comment type="caution">
    <text evidence="2">The sequence shown here is derived from an EMBL/GenBank/DDBJ whole genome shotgun (WGS) entry which is preliminary data.</text>
</comment>
<feature type="region of interest" description="Disordered" evidence="1">
    <location>
        <begin position="1"/>
        <end position="22"/>
    </location>
</feature>
<feature type="non-terminal residue" evidence="2">
    <location>
        <position position="1"/>
    </location>
</feature>
<dbReference type="EMBL" id="JAPDMQ010001596">
    <property type="protein sequence ID" value="KAK0517814.1"/>
    <property type="molecule type" value="Genomic_DNA"/>
</dbReference>
<name>A0AAN6G4E6_9BASI</name>
<proteinExistence type="predicted"/>
<accession>A0AAN6G4E6</accession>
<evidence type="ECO:0000313" key="3">
    <source>
        <dbReference type="Proteomes" id="UP001176521"/>
    </source>
</evidence>